<dbReference type="RefSeq" id="WP_144041212.1">
    <property type="nucleotide sequence ID" value="NZ_BMPL01000032.1"/>
</dbReference>
<sequence>MKLAFALFISFLSVQLSASELSFQGITLLQPDIVFEEKQINVEEVMNYIKEIQGLLIKRVSGMKLPKKSGYFVIAIKNGNKAKLWLDFKSEIPIKKSQALQDVISNVKAFNVSNGAIIFALNASVDGSNDSLTSPFPEEWRIFIKSQSEPMQIEQLVNTIWP</sequence>
<keyword evidence="3" id="KW-1185">Reference proteome</keyword>
<feature type="chain" id="PRO_5022206928" description="DUF2066 domain-containing protein" evidence="1">
    <location>
        <begin position="19"/>
        <end position="162"/>
    </location>
</feature>
<evidence type="ECO:0008006" key="4">
    <source>
        <dbReference type="Google" id="ProtNLM"/>
    </source>
</evidence>
<evidence type="ECO:0000313" key="2">
    <source>
        <dbReference type="EMBL" id="TRY13374.1"/>
    </source>
</evidence>
<evidence type="ECO:0000313" key="3">
    <source>
        <dbReference type="Proteomes" id="UP000318126"/>
    </source>
</evidence>
<dbReference type="AlphaFoldDB" id="A0A553JLM8"/>
<protein>
    <recommendedName>
        <fullName evidence="4">DUF2066 domain-containing protein</fullName>
    </recommendedName>
</protein>
<gene>
    <name evidence="2" type="ORF">FN961_16150</name>
</gene>
<reference evidence="3" key="1">
    <citation type="submission" date="2019-07" db="EMBL/GenBank/DDBJ databases">
        <title>Shewanella sp. YLB-08 draft genomic sequence.</title>
        <authorList>
            <person name="Yu L."/>
        </authorList>
    </citation>
    <scope>NUCLEOTIDE SEQUENCE [LARGE SCALE GENOMIC DNA]</scope>
    <source>
        <strain evidence="3">JCM 20706</strain>
    </source>
</reference>
<organism evidence="2 3">
    <name type="scientific">Shewanella hanedai</name>
    <name type="common">Alteromonas hanedai</name>
    <dbReference type="NCBI Taxonomy" id="25"/>
    <lineage>
        <taxon>Bacteria</taxon>
        <taxon>Pseudomonadati</taxon>
        <taxon>Pseudomonadota</taxon>
        <taxon>Gammaproteobacteria</taxon>
        <taxon>Alteromonadales</taxon>
        <taxon>Shewanellaceae</taxon>
        <taxon>Shewanella</taxon>
    </lineage>
</organism>
<keyword evidence="1" id="KW-0732">Signal</keyword>
<accession>A0A553JLM8</accession>
<name>A0A553JLM8_SHEHA</name>
<comment type="caution">
    <text evidence="2">The sequence shown here is derived from an EMBL/GenBank/DDBJ whole genome shotgun (WGS) entry which is preliminary data.</text>
</comment>
<proteinExistence type="predicted"/>
<feature type="signal peptide" evidence="1">
    <location>
        <begin position="1"/>
        <end position="18"/>
    </location>
</feature>
<dbReference type="EMBL" id="VKGK01000020">
    <property type="protein sequence ID" value="TRY13374.1"/>
    <property type="molecule type" value="Genomic_DNA"/>
</dbReference>
<dbReference type="Proteomes" id="UP000318126">
    <property type="component" value="Unassembled WGS sequence"/>
</dbReference>
<evidence type="ECO:0000256" key="1">
    <source>
        <dbReference type="SAM" id="SignalP"/>
    </source>
</evidence>